<keyword evidence="1" id="KW-0812">Transmembrane</keyword>
<proteinExistence type="predicted"/>
<evidence type="ECO:0000313" key="3">
    <source>
        <dbReference type="Proteomes" id="UP000753256"/>
    </source>
</evidence>
<name>A0A921LSR1_9ACTN</name>
<organism evidence="2 3">
    <name type="scientific">Enorma phocaeensis</name>
    <dbReference type="NCBI Taxonomy" id="1871019"/>
    <lineage>
        <taxon>Bacteria</taxon>
        <taxon>Bacillati</taxon>
        <taxon>Actinomycetota</taxon>
        <taxon>Coriobacteriia</taxon>
        <taxon>Coriobacteriales</taxon>
        <taxon>Coriobacteriaceae</taxon>
        <taxon>Enorma</taxon>
    </lineage>
</organism>
<accession>A0A921LSR1</accession>
<gene>
    <name evidence="2" type="ORF">K8V70_01340</name>
</gene>
<feature type="transmembrane region" description="Helical" evidence="1">
    <location>
        <begin position="56"/>
        <end position="78"/>
    </location>
</feature>
<dbReference type="EMBL" id="DYUZ01000007">
    <property type="protein sequence ID" value="HJG36497.1"/>
    <property type="molecule type" value="Genomic_DNA"/>
</dbReference>
<sequence length="87" mass="9732">MAKRKTKQQQVQEREKRPAPHMPVWLKRVVCFVGAALLAWFAISTCYVMVIQRGGVPIGIVGTIVFSVMAIHLVRAGLADGSWRVDR</sequence>
<comment type="caution">
    <text evidence="2">The sequence shown here is derived from an EMBL/GenBank/DDBJ whole genome shotgun (WGS) entry which is preliminary data.</text>
</comment>
<dbReference type="AlphaFoldDB" id="A0A921LSR1"/>
<keyword evidence="1" id="KW-0472">Membrane</keyword>
<protein>
    <submittedName>
        <fullName evidence="2">Uncharacterized protein</fullName>
    </submittedName>
</protein>
<feature type="transmembrane region" description="Helical" evidence="1">
    <location>
        <begin position="29"/>
        <end position="50"/>
    </location>
</feature>
<evidence type="ECO:0000313" key="2">
    <source>
        <dbReference type="EMBL" id="HJG36497.1"/>
    </source>
</evidence>
<evidence type="ECO:0000256" key="1">
    <source>
        <dbReference type="SAM" id="Phobius"/>
    </source>
</evidence>
<keyword evidence="1" id="KW-1133">Transmembrane helix</keyword>
<dbReference type="RefSeq" id="WP_273188685.1">
    <property type="nucleotide sequence ID" value="NZ_DYUZ01000007.1"/>
</dbReference>
<reference evidence="2" key="1">
    <citation type="journal article" date="2021" name="PeerJ">
        <title>Extensive microbial diversity within the chicken gut microbiome revealed by metagenomics and culture.</title>
        <authorList>
            <person name="Gilroy R."/>
            <person name="Ravi A."/>
            <person name="Getino M."/>
            <person name="Pursley I."/>
            <person name="Horton D.L."/>
            <person name="Alikhan N.F."/>
            <person name="Baker D."/>
            <person name="Gharbi K."/>
            <person name="Hall N."/>
            <person name="Watson M."/>
            <person name="Adriaenssens E.M."/>
            <person name="Foster-Nyarko E."/>
            <person name="Jarju S."/>
            <person name="Secka A."/>
            <person name="Antonio M."/>
            <person name="Oren A."/>
            <person name="Chaudhuri R.R."/>
            <person name="La Ragione R."/>
            <person name="Hildebrand F."/>
            <person name="Pallen M.J."/>
        </authorList>
    </citation>
    <scope>NUCLEOTIDE SEQUENCE</scope>
    <source>
        <strain evidence="2">ChiHjej13B12-9602</strain>
    </source>
</reference>
<reference evidence="2" key="2">
    <citation type="submission" date="2021-09" db="EMBL/GenBank/DDBJ databases">
        <authorList>
            <person name="Gilroy R."/>
        </authorList>
    </citation>
    <scope>NUCLEOTIDE SEQUENCE</scope>
    <source>
        <strain evidence="2">ChiHjej13B12-9602</strain>
    </source>
</reference>
<dbReference type="Proteomes" id="UP000753256">
    <property type="component" value="Unassembled WGS sequence"/>
</dbReference>